<dbReference type="EMBL" id="MT144113">
    <property type="protein sequence ID" value="QJA49001.1"/>
    <property type="molecule type" value="Genomic_DNA"/>
</dbReference>
<reference evidence="1" key="1">
    <citation type="submission" date="2020-03" db="EMBL/GenBank/DDBJ databases">
        <title>The deep terrestrial virosphere.</title>
        <authorList>
            <person name="Holmfeldt K."/>
            <person name="Nilsson E."/>
            <person name="Simone D."/>
            <person name="Lopez-Fernandez M."/>
            <person name="Wu X."/>
            <person name="de Brujin I."/>
            <person name="Lundin D."/>
            <person name="Andersson A."/>
            <person name="Bertilsson S."/>
            <person name="Dopson M."/>
        </authorList>
    </citation>
    <scope>NUCLEOTIDE SEQUENCE</scope>
    <source>
        <strain evidence="1">TM448A01214</strain>
    </source>
</reference>
<protein>
    <submittedName>
        <fullName evidence="1">Uncharacterized protein</fullName>
    </submittedName>
</protein>
<organism evidence="1">
    <name type="scientific">viral metagenome</name>
    <dbReference type="NCBI Taxonomy" id="1070528"/>
    <lineage>
        <taxon>unclassified sequences</taxon>
        <taxon>metagenomes</taxon>
        <taxon>organismal metagenomes</taxon>
    </lineage>
</organism>
<sequence length="65" mass="7650">MKPETRVPTVAELQMRINNALMSDEKIKVDNKFGQETKYNWELALTRQSGRDLVIRQERAMVRSK</sequence>
<name>A0A6H1ZNJ8_9ZZZZ</name>
<gene>
    <name evidence="1" type="ORF">TM448A01214_0007</name>
</gene>
<accession>A0A6H1ZNJ8</accession>
<evidence type="ECO:0000313" key="1">
    <source>
        <dbReference type="EMBL" id="QJA49001.1"/>
    </source>
</evidence>
<proteinExistence type="predicted"/>
<dbReference type="AlphaFoldDB" id="A0A6H1ZNJ8"/>